<comment type="similarity">
    <text evidence="5">Belongs to the ZIP transporter (TC 2.A.5) family. KE4/Catsup subfamily.</text>
</comment>
<reference evidence="8" key="1">
    <citation type="submission" date="2019-12" db="UniProtKB">
        <authorList>
            <consortium name="WormBaseParasite"/>
        </authorList>
    </citation>
    <scope>IDENTIFICATION</scope>
</reference>
<evidence type="ECO:0000256" key="2">
    <source>
        <dbReference type="ARBA" id="ARBA00022692"/>
    </source>
</evidence>
<evidence type="ECO:0000256" key="6">
    <source>
        <dbReference type="SAM" id="Phobius"/>
    </source>
</evidence>
<sequence length="376" mass="42079">MSVVYVWRQLKKYRSRQVACRLRLQFNFQSNALLAIFVRFFADSLAVTVGPLKRKCLLFGSSCSSFYLTQTRQRRAPISRALRTKYCERLRSCSFCCLIATGIVVSAGIAPALFLPVKPDKSAHSSETAICKSPSTTWQLRSLNRLLSFAVGSLLGDVFLHLLPDTFNDTRHESLEKSGLWILLGLLFCVFIEKCAEPDQQSQNLITATLNLVANVVDNFCHGLAVGASFLRGIRFGALTTFAILVHEIPHEIGDFALLLRADFSRRSAVIAQLLTALFGVASRIDAQEARLQRSNKTRFVCLGLISSPVFFLRKAEAYFLCRFQTIFWDPTMLPVNTLAPMDFSTHGENAVSLKLPTFWTTQPETIRSTTTSSVR</sequence>
<dbReference type="InterPro" id="IPR003689">
    <property type="entry name" value="ZIP"/>
</dbReference>
<dbReference type="GO" id="GO:0005385">
    <property type="term" value="F:zinc ion transmembrane transporter activity"/>
    <property type="evidence" value="ECO:0007669"/>
    <property type="project" value="TreeGrafter"/>
</dbReference>
<dbReference type="PANTHER" id="PTHR16950">
    <property type="entry name" value="ZINC TRANSPORTER SLC39A7 HISTIDINE-RICH MEMBRANE PROTEIN KE4"/>
    <property type="match status" value="1"/>
</dbReference>
<comment type="subcellular location">
    <subcellularLocation>
        <location evidence="1">Membrane</location>
        <topology evidence="1">Multi-pass membrane protein</topology>
    </subcellularLocation>
</comment>
<name>A0A5S6QAU5_TRIMR</name>
<protein>
    <submittedName>
        <fullName evidence="8">Zinc transporter ZIP13</fullName>
    </submittedName>
</protein>
<proteinExistence type="inferred from homology"/>
<dbReference type="Proteomes" id="UP000046395">
    <property type="component" value="Unassembled WGS sequence"/>
</dbReference>
<dbReference type="PANTHER" id="PTHR16950:SF16">
    <property type="entry name" value="ZINC TRANSPORTER ZIP13"/>
    <property type="match status" value="1"/>
</dbReference>
<evidence type="ECO:0000256" key="3">
    <source>
        <dbReference type="ARBA" id="ARBA00022989"/>
    </source>
</evidence>
<evidence type="ECO:0000313" key="7">
    <source>
        <dbReference type="Proteomes" id="UP000046395"/>
    </source>
</evidence>
<evidence type="ECO:0000256" key="1">
    <source>
        <dbReference type="ARBA" id="ARBA00004141"/>
    </source>
</evidence>
<keyword evidence="2 6" id="KW-0812">Transmembrane</keyword>
<evidence type="ECO:0000313" key="8">
    <source>
        <dbReference type="WBParaSite" id="TMUE_1000004334.1"/>
    </source>
</evidence>
<organism evidence="7 8">
    <name type="scientific">Trichuris muris</name>
    <name type="common">Mouse whipworm</name>
    <dbReference type="NCBI Taxonomy" id="70415"/>
    <lineage>
        <taxon>Eukaryota</taxon>
        <taxon>Metazoa</taxon>
        <taxon>Ecdysozoa</taxon>
        <taxon>Nematoda</taxon>
        <taxon>Enoplea</taxon>
        <taxon>Dorylaimia</taxon>
        <taxon>Trichinellida</taxon>
        <taxon>Trichuridae</taxon>
        <taxon>Trichuris</taxon>
    </lineage>
</organism>
<dbReference type="AlphaFoldDB" id="A0A5S6QAU5"/>
<dbReference type="Pfam" id="PF02535">
    <property type="entry name" value="Zip"/>
    <property type="match status" value="2"/>
</dbReference>
<evidence type="ECO:0000256" key="5">
    <source>
        <dbReference type="ARBA" id="ARBA00038485"/>
    </source>
</evidence>
<accession>A0A5S6QAU5</accession>
<dbReference type="STRING" id="70415.A0A5S6QAU5"/>
<dbReference type="WBParaSite" id="TMUE_1000004334.1">
    <property type="protein sequence ID" value="TMUE_1000004334.1"/>
    <property type="gene ID" value="WBGene00290661"/>
</dbReference>
<evidence type="ECO:0000256" key="4">
    <source>
        <dbReference type="ARBA" id="ARBA00023136"/>
    </source>
</evidence>
<keyword evidence="3 6" id="KW-1133">Transmembrane helix</keyword>
<feature type="transmembrane region" description="Helical" evidence="6">
    <location>
        <begin position="93"/>
        <end position="115"/>
    </location>
</feature>
<keyword evidence="4 6" id="KW-0472">Membrane</keyword>
<keyword evidence="7" id="KW-1185">Reference proteome</keyword>
<dbReference type="GO" id="GO:0006882">
    <property type="term" value="P:intracellular zinc ion homeostasis"/>
    <property type="evidence" value="ECO:0007669"/>
    <property type="project" value="TreeGrafter"/>
</dbReference>
<dbReference type="GO" id="GO:0016020">
    <property type="term" value="C:membrane"/>
    <property type="evidence" value="ECO:0007669"/>
    <property type="project" value="UniProtKB-SubCell"/>
</dbReference>